<comment type="caution">
    <text evidence="5">The sequence shown here is derived from an EMBL/GenBank/DDBJ whole genome shotgun (WGS) entry which is preliminary data.</text>
</comment>
<evidence type="ECO:0000313" key="5">
    <source>
        <dbReference type="EMBL" id="KAK1336195.1"/>
    </source>
</evidence>
<evidence type="ECO:0000256" key="3">
    <source>
        <dbReference type="ARBA" id="ARBA00023274"/>
    </source>
</evidence>
<evidence type="ECO:0000256" key="1">
    <source>
        <dbReference type="ARBA" id="ARBA00011133"/>
    </source>
</evidence>
<gene>
    <name evidence="5" type="ORF">QTO34_003998</name>
</gene>
<dbReference type="InterPro" id="IPR021131">
    <property type="entry name" value="Ribosomal_uL15/eL18"/>
</dbReference>
<evidence type="ECO:0000313" key="6">
    <source>
        <dbReference type="Proteomes" id="UP001177744"/>
    </source>
</evidence>
<comment type="subunit">
    <text evidence="1">Component of the large ribosomal subunit.</text>
</comment>
<dbReference type="Proteomes" id="UP001177744">
    <property type="component" value="Unassembled WGS sequence"/>
</dbReference>
<dbReference type="EMBL" id="JAULJE010000013">
    <property type="protein sequence ID" value="KAK1336195.1"/>
    <property type="molecule type" value="Genomic_DNA"/>
</dbReference>
<feature type="domain" description="Large ribosomal subunit protein uL15/eL18" evidence="4">
    <location>
        <begin position="16"/>
        <end position="91"/>
    </location>
</feature>
<keyword evidence="3" id="KW-0687">Ribonucleoprotein</keyword>
<dbReference type="PANTHER" id="PTHR10934:SF2">
    <property type="entry name" value="LARGE RIBOSOMAL SUBUNIT PROTEIN EL18"/>
    <property type="match status" value="1"/>
</dbReference>
<reference evidence="5" key="1">
    <citation type="submission" date="2023-06" db="EMBL/GenBank/DDBJ databases">
        <title>Reference genome for the Northern bat (Eptesicus nilssonii), a most northern bat species.</title>
        <authorList>
            <person name="Laine V.N."/>
            <person name="Pulliainen A.T."/>
            <person name="Lilley T.M."/>
        </authorList>
    </citation>
    <scope>NUCLEOTIDE SEQUENCE</scope>
    <source>
        <strain evidence="5">BLF_Eptnil</strain>
        <tissue evidence="5">Kidney</tissue>
    </source>
</reference>
<name>A0AA40LKD7_CNENI</name>
<organism evidence="5 6">
    <name type="scientific">Cnephaeus nilssonii</name>
    <name type="common">Northern bat</name>
    <name type="synonym">Eptesicus nilssonii</name>
    <dbReference type="NCBI Taxonomy" id="3371016"/>
    <lineage>
        <taxon>Eukaryota</taxon>
        <taxon>Metazoa</taxon>
        <taxon>Chordata</taxon>
        <taxon>Craniata</taxon>
        <taxon>Vertebrata</taxon>
        <taxon>Euteleostomi</taxon>
        <taxon>Mammalia</taxon>
        <taxon>Eutheria</taxon>
        <taxon>Laurasiatheria</taxon>
        <taxon>Chiroptera</taxon>
        <taxon>Yangochiroptera</taxon>
        <taxon>Vespertilionidae</taxon>
        <taxon>Cnephaeus</taxon>
    </lineage>
</organism>
<dbReference type="GO" id="GO:0003735">
    <property type="term" value="F:structural constituent of ribosome"/>
    <property type="evidence" value="ECO:0007669"/>
    <property type="project" value="InterPro"/>
</dbReference>
<dbReference type="GO" id="GO:0006412">
    <property type="term" value="P:translation"/>
    <property type="evidence" value="ECO:0007669"/>
    <property type="project" value="InterPro"/>
</dbReference>
<dbReference type="PANTHER" id="PTHR10934">
    <property type="entry name" value="60S RIBOSOMAL PROTEIN L18"/>
    <property type="match status" value="1"/>
</dbReference>
<keyword evidence="6" id="KW-1185">Reference proteome</keyword>
<accession>A0AA40LKD7</accession>
<dbReference type="InterPro" id="IPR000039">
    <property type="entry name" value="Ribosomal_eL18"/>
</dbReference>
<protein>
    <recommendedName>
        <fullName evidence="4">Large ribosomal subunit protein uL15/eL18 domain-containing protein</fullName>
    </recommendedName>
</protein>
<evidence type="ECO:0000259" key="4">
    <source>
        <dbReference type="Pfam" id="PF17135"/>
    </source>
</evidence>
<proteinExistence type="predicted"/>
<dbReference type="Gene3D" id="3.100.10.10">
    <property type="match status" value="1"/>
</dbReference>
<sequence length="150" mass="16591">MLVDICHNKEQKGGAQVKVCALHVSSCTRGKILTFSQLALDSHRAVAPPTLWPSKEPRGERHFGKAPGTLHSHSKPYLCSKGQRFECREAHVPATATRTNPPSYFVIKKMSDAEKIYKIKKVNMTAHPKMQVFKGKGSCAFGLGPHPDQE</sequence>
<dbReference type="Pfam" id="PF17135">
    <property type="entry name" value="Ribosomal_L18"/>
    <property type="match status" value="1"/>
</dbReference>
<dbReference type="GO" id="GO:0022625">
    <property type="term" value="C:cytosolic large ribosomal subunit"/>
    <property type="evidence" value="ECO:0007669"/>
    <property type="project" value="TreeGrafter"/>
</dbReference>
<dbReference type="AlphaFoldDB" id="A0AA40LKD7"/>
<evidence type="ECO:0000256" key="2">
    <source>
        <dbReference type="ARBA" id="ARBA00022980"/>
    </source>
</evidence>
<dbReference type="GO" id="GO:0003723">
    <property type="term" value="F:RNA binding"/>
    <property type="evidence" value="ECO:0007669"/>
    <property type="project" value="TreeGrafter"/>
</dbReference>
<keyword evidence="2" id="KW-0689">Ribosomal protein</keyword>